<reference evidence="2 3" key="1">
    <citation type="submission" date="2021-01" db="EMBL/GenBank/DDBJ databases">
        <title>Cercospora kikuchii MAFF 305040 whole genome shotgun sequence.</title>
        <authorList>
            <person name="Kashiwa T."/>
            <person name="Suzuki T."/>
        </authorList>
    </citation>
    <scope>NUCLEOTIDE SEQUENCE [LARGE SCALE GENOMIC DNA]</scope>
    <source>
        <strain evidence="2 3">MAFF 305040</strain>
    </source>
</reference>
<dbReference type="PROSITE" id="PS50011">
    <property type="entry name" value="PROTEIN_KINASE_DOM"/>
    <property type="match status" value="1"/>
</dbReference>
<organism evidence="2 3">
    <name type="scientific">Cercospora kikuchii</name>
    <dbReference type="NCBI Taxonomy" id="84275"/>
    <lineage>
        <taxon>Eukaryota</taxon>
        <taxon>Fungi</taxon>
        <taxon>Dikarya</taxon>
        <taxon>Ascomycota</taxon>
        <taxon>Pezizomycotina</taxon>
        <taxon>Dothideomycetes</taxon>
        <taxon>Dothideomycetidae</taxon>
        <taxon>Mycosphaerellales</taxon>
        <taxon>Mycosphaerellaceae</taxon>
        <taxon>Cercospora</taxon>
    </lineage>
</organism>
<dbReference type="EMBL" id="BOLY01000001">
    <property type="protein sequence ID" value="GIZ37704.1"/>
    <property type="molecule type" value="Genomic_DNA"/>
</dbReference>
<gene>
    <name evidence="2" type="ORF">CKM354_000114400</name>
</gene>
<dbReference type="Proteomes" id="UP000825890">
    <property type="component" value="Unassembled WGS sequence"/>
</dbReference>
<evidence type="ECO:0000313" key="3">
    <source>
        <dbReference type="Proteomes" id="UP000825890"/>
    </source>
</evidence>
<evidence type="ECO:0000313" key="2">
    <source>
        <dbReference type="EMBL" id="GIZ37704.1"/>
    </source>
</evidence>
<dbReference type="GeneID" id="68286719"/>
<dbReference type="GO" id="GO:0005524">
    <property type="term" value="F:ATP binding"/>
    <property type="evidence" value="ECO:0007669"/>
    <property type="project" value="InterPro"/>
</dbReference>
<dbReference type="OrthoDB" id="5337378at2759"/>
<dbReference type="AlphaFoldDB" id="A0A9P3C594"/>
<dbReference type="InterPro" id="IPR011009">
    <property type="entry name" value="Kinase-like_dom_sf"/>
</dbReference>
<dbReference type="RefSeq" id="XP_044652191.1">
    <property type="nucleotide sequence ID" value="XM_044796256.1"/>
</dbReference>
<dbReference type="SMART" id="SM00220">
    <property type="entry name" value="S_TKc"/>
    <property type="match status" value="1"/>
</dbReference>
<dbReference type="GO" id="GO:0004672">
    <property type="term" value="F:protein kinase activity"/>
    <property type="evidence" value="ECO:0007669"/>
    <property type="project" value="InterPro"/>
</dbReference>
<evidence type="ECO:0000259" key="1">
    <source>
        <dbReference type="PROSITE" id="PS50011"/>
    </source>
</evidence>
<accession>A0A9P3C594</accession>
<proteinExistence type="predicted"/>
<dbReference type="Gene3D" id="1.10.510.10">
    <property type="entry name" value="Transferase(Phosphotransferase) domain 1"/>
    <property type="match status" value="1"/>
</dbReference>
<dbReference type="InterPro" id="IPR000719">
    <property type="entry name" value="Prot_kinase_dom"/>
</dbReference>
<dbReference type="PROSITE" id="PS00108">
    <property type="entry name" value="PROTEIN_KINASE_ST"/>
    <property type="match status" value="1"/>
</dbReference>
<protein>
    <recommendedName>
        <fullName evidence="1">Protein kinase domain-containing protein</fullName>
    </recommendedName>
</protein>
<dbReference type="SUPFAM" id="SSF56112">
    <property type="entry name" value="Protein kinase-like (PK-like)"/>
    <property type="match status" value="1"/>
</dbReference>
<feature type="domain" description="Protein kinase" evidence="1">
    <location>
        <begin position="123"/>
        <end position="481"/>
    </location>
</feature>
<sequence>MQKYRIGSTGLWFDIENIGAQRQRRPAWQRYVQNLPRWARCAITGLLVLCAALGFLRGCRDLNDQAIKQYPTDYSKLQPPVAAFTESAHPVRFSSGIARPQRFVSGSYKEDLQTFPNSIDERYAFIKALASGKEGKAALYHDRTDGSTVVVKIFYSISRNRLPSAIVDTFANFTTMWPAEIEASLLLGTRRDSDFVPVVDYFILQTPSGWFWALVTPFIARGTLAHLAEDERSSSTNTTIDDVDALYRPTFDATLGQLQDLHSMGYCHDDVKPDNIFVQHPHRWLLGDLGNVRHTNHPWHSTKSWIRQNQWSDCTVNDLRRAYKSYLWFLRHVGGGDFDRHFWDGKKDWSRMYWRFMERWVSLANSGDRSSLHYRAQAILDETFADHASIETVGVVRSSWFDVSSELEVERVDSRRPEKTLRTQGVQLRDRQPCLKKPVRGVGKPINSRCIFVQLWLSHCKLESFEQDPTSLQAPAKKLNL</sequence>
<keyword evidence="3" id="KW-1185">Reference proteome</keyword>
<dbReference type="InterPro" id="IPR008271">
    <property type="entry name" value="Ser/Thr_kinase_AS"/>
</dbReference>
<comment type="caution">
    <text evidence="2">The sequence shown here is derived from an EMBL/GenBank/DDBJ whole genome shotgun (WGS) entry which is preliminary data.</text>
</comment>
<name>A0A9P3C594_9PEZI</name>